<feature type="domain" description="HTH lysR-type" evidence="5">
    <location>
        <begin position="5"/>
        <end position="62"/>
    </location>
</feature>
<dbReference type="PANTHER" id="PTHR30579">
    <property type="entry name" value="TRANSCRIPTIONAL REGULATOR"/>
    <property type="match status" value="1"/>
</dbReference>
<dbReference type="PROSITE" id="PS50931">
    <property type="entry name" value="HTH_LYSR"/>
    <property type="match status" value="1"/>
</dbReference>
<dbReference type="PRINTS" id="PR00039">
    <property type="entry name" value="HTHLYSR"/>
</dbReference>
<keyword evidence="4" id="KW-0804">Transcription</keyword>
<dbReference type="EMBL" id="BMLP01000009">
    <property type="protein sequence ID" value="GGO37513.1"/>
    <property type="molecule type" value="Genomic_DNA"/>
</dbReference>
<accession>A0A918DDQ9</accession>
<organism evidence="6 7">
    <name type="scientific">Gemmobacter aquaticus</name>
    <dbReference type="NCBI Taxonomy" id="490185"/>
    <lineage>
        <taxon>Bacteria</taxon>
        <taxon>Pseudomonadati</taxon>
        <taxon>Pseudomonadota</taxon>
        <taxon>Alphaproteobacteria</taxon>
        <taxon>Rhodobacterales</taxon>
        <taxon>Paracoccaceae</taxon>
        <taxon>Gemmobacter</taxon>
    </lineage>
</organism>
<dbReference type="GO" id="GO:0003700">
    <property type="term" value="F:DNA-binding transcription factor activity"/>
    <property type="evidence" value="ECO:0007669"/>
    <property type="project" value="InterPro"/>
</dbReference>
<comment type="caution">
    <text evidence="6">The sequence shown here is derived from an EMBL/GenBank/DDBJ whole genome shotgun (WGS) entry which is preliminary data.</text>
</comment>
<dbReference type="InterPro" id="IPR005119">
    <property type="entry name" value="LysR_subst-bd"/>
</dbReference>
<dbReference type="PANTHER" id="PTHR30579:SF7">
    <property type="entry name" value="HTH-TYPE TRANSCRIPTIONAL REGULATOR LRHA-RELATED"/>
    <property type="match status" value="1"/>
</dbReference>
<name>A0A918DDQ9_9RHOB</name>
<dbReference type="Gene3D" id="1.10.10.10">
    <property type="entry name" value="Winged helix-like DNA-binding domain superfamily/Winged helix DNA-binding domain"/>
    <property type="match status" value="1"/>
</dbReference>
<protein>
    <submittedName>
        <fullName evidence="6">LysR family transcriptional regulator</fullName>
    </submittedName>
</protein>
<dbReference type="Pfam" id="PF03466">
    <property type="entry name" value="LysR_substrate"/>
    <property type="match status" value="1"/>
</dbReference>
<dbReference type="GO" id="GO:0003677">
    <property type="term" value="F:DNA binding"/>
    <property type="evidence" value="ECO:0007669"/>
    <property type="project" value="UniProtKB-KW"/>
</dbReference>
<proteinExistence type="inferred from homology"/>
<evidence type="ECO:0000256" key="1">
    <source>
        <dbReference type="ARBA" id="ARBA00009437"/>
    </source>
</evidence>
<dbReference type="Pfam" id="PF00126">
    <property type="entry name" value="HTH_1"/>
    <property type="match status" value="1"/>
</dbReference>
<dbReference type="InterPro" id="IPR036388">
    <property type="entry name" value="WH-like_DNA-bd_sf"/>
</dbReference>
<evidence type="ECO:0000313" key="7">
    <source>
        <dbReference type="Proteomes" id="UP000598196"/>
    </source>
</evidence>
<sequence>MPDPLDLSLLRSFVAVIECGSVLNAAARVGRSQSAVSMQIQRLEQEIGRPLFRRDGRTLRPNPAGEELLLHARRLLRLSEEAMASLRSPEDAGLVRLGVPEDYAAYLLLPALSRFAQDHPRAEIELTCEPSAALVEKLQAGRLDLAMITRYPHQPFAVLRREQFVWAATPEHQAWLRDPLPVALFEAGDIARRYAVEALQRADRPYRVVCSSRSLHGLIAVAQAGLAVVGLTESSVPPGLLTLGNIEGLPALPMFDLSLVAGLGEPQRMTAALHDFLQRELGRM</sequence>
<keyword evidence="7" id="KW-1185">Reference proteome</keyword>
<dbReference type="FunFam" id="1.10.10.10:FF:000001">
    <property type="entry name" value="LysR family transcriptional regulator"/>
    <property type="match status" value="1"/>
</dbReference>
<keyword evidence="3" id="KW-0238">DNA-binding</keyword>
<dbReference type="Gene3D" id="3.40.190.10">
    <property type="entry name" value="Periplasmic binding protein-like II"/>
    <property type="match status" value="2"/>
</dbReference>
<dbReference type="RefSeq" id="WP_146287913.1">
    <property type="nucleotide sequence ID" value="NZ_BMLP01000009.1"/>
</dbReference>
<reference evidence="6 7" key="1">
    <citation type="journal article" date="2014" name="Int. J. Syst. Evol. Microbiol.">
        <title>Complete genome sequence of Corynebacterium casei LMG S-19264T (=DSM 44701T), isolated from a smear-ripened cheese.</title>
        <authorList>
            <consortium name="US DOE Joint Genome Institute (JGI-PGF)"/>
            <person name="Walter F."/>
            <person name="Albersmeier A."/>
            <person name="Kalinowski J."/>
            <person name="Ruckert C."/>
        </authorList>
    </citation>
    <scope>NUCLEOTIDE SEQUENCE [LARGE SCALE GENOMIC DNA]</scope>
    <source>
        <strain evidence="6 7">CGMCC 1.7029</strain>
    </source>
</reference>
<keyword evidence="2" id="KW-0805">Transcription regulation</keyword>
<dbReference type="InterPro" id="IPR000847">
    <property type="entry name" value="LysR_HTH_N"/>
</dbReference>
<dbReference type="InterPro" id="IPR036390">
    <property type="entry name" value="WH_DNA-bd_sf"/>
</dbReference>
<dbReference type="InterPro" id="IPR050176">
    <property type="entry name" value="LTTR"/>
</dbReference>
<evidence type="ECO:0000256" key="2">
    <source>
        <dbReference type="ARBA" id="ARBA00023015"/>
    </source>
</evidence>
<evidence type="ECO:0000256" key="3">
    <source>
        <dbReference type="ARBA" id="ARBA00023125"/>
    </source>
</evidence>
<gene>
    <name evidence="6" type="ORF">GCM10010991_33300</name>
</gene>
<evidence type="ECO:0000256" key="4">
    <source>
        <dbReference type="ARBA" id="ARBA00023163"/>
    </source>
</evidence>
<dbReference type="OrthoDB" id="8097684at2"/>
<evidence type="ECO:0000313" key="6">
    <source>
        <dbReference type="EMBL" id="GGO37513.1"/>
    </source>
</evidence>
<dbReference type="SUPFAM" id="SSF53850">
    <property type="entry name" value="Periplasmic binding protein-like II"/>
    <property type="match status" value="1"/>
</dbReference>
<dbReference type="SUPFAM" id="SSF46785">
    <property type="entry name" value="Winged helix' DNA-binding domain"/>
    <property type="match status" value="1"/>
</dbReference>
<dbReference type="Proteomes" id="UP000598196">
    <property type="component" value="Unassembled WGS sequence"/>
</dbReference>
<comment type="similarity">
    <text evidence="1">Belongs to the LysR transcriptional regulatory family.</text>
</comment>
<evidence type="ECO:0000259" key="5">
    <source>
        <dbReference type="PROSITE" id="PS50931"/>
    </source>
</evidence>
<dbReference type="AlphaFoldDB" id="A0A918DDQ9"/>